<evidence type="ECO:0000313" key="2">
    <source>
        <dbReference type="EMBL" id="QDX24667.1"/>
    </source>
</evidence>
<reference evidence="2 3" key="1">
    <citation type="submission" date="2019-07" db="EMBL/GenBank/DDBJ databases">
        <title>Sphingomonas alkalisoli sp. nov., isolated from rhizosphere soil of Suaedae salsa.</title>
        <authorList>
            <person name="Zhang H."/>
            <person name="Xu L."/>
            <person name="Zhang J.-X."/>
            <person name="Sun J.-Q."/>
        </authorList>
    </citation>
    <scope>NUCLEOTIDE SEQUENCE [LARGE SCALE GENOMIC DNA]</scope>
    <source>
        <strain evidence="2 3">XS-10</strain>
    </source>
</reference>
<dbReference type="Pfam" id="PF11188">
    <property type="entry name" value="DUF2975"/>
    <property type="match status" value="1"/>
</dbReference>
<accession>A0A518RB35</accession>
<dbReference type="KEGG" id="ssua:FPZ54_00570"/>
<feature type="transmembrane region" description="Helical" evidence="1">
    <location>
        <begin position="12"/>
        <end position="34"/>
    </location>
</feature>
<sequence>MLILTRRILLTLLVLNWVAVAGFVLFGGALLAMPEFMAEKLAKGFGPNGETVRLGLVGVMAVGIAAAVPAHVIFTRIIAMIDTVRAGTPFAPVNAERLRQNAWAMLALQVVDLGYGWFATQLSEATGEVMPWQFSVTGWLAVLLLFVLARVFQQGAAMQDEIEGTV</sequence>
<protein>
    <submittedName>
        <fullName evidence="2">DUF2975 domain-containing protein</fullName>
    </submittedName>
</protein>
<organism evidence="2 3">
    <name type="scientific">Sphingomonas suaedae</name>
    <dbReference type="NCBI Taxonomy" id="2599297"/>
    <lineage>
        <taxon>Bacteria</taxon>
        <taxon>Pseudomonadati</taxon>
        <taxon>Pseudomonadota</taxon>
        <taxon>Alphaproteobacteria</taxon>
        <taxon>Sphingomonadales</taxon>
        <taxon>Sphingomonadaceae</taxon>
        <taxon>Sphingomonas</taxon>
    </lineage>
</organism>
<keyword evidence="3" id="KW-1185">Reference proteome</keyword>
<keyword evidence="1" id="KW-1133">Transmembrane helix</keyword>
<dbReference type="RefSeq" id="WP_145844192.1">
    <property type="nucleotide sequence ID" value="NZ_CP042239.1"/>
</dbReference>
<keyword evidence="1" id="KW-0812">Transmembrane</keyword>
<dbReference type="InterPro" id="IPR021354">
    <property type="entry name" value="DUF2975"/>
</dbReference>
<evidence type="ECO:0000313" key="3">
    <source>
        <dbReference type="Proteomes" id="UP000318055"/>
    </source>
</evidence>
<dbReference type="Proteomes" id="UP000318055">
    <property type="component" value="Chromosome"/>
</dbReference>
<feature type="transmembrane region" description="Helical" evidence="1">
    <location>
        <begin position="54"/>
        <end position="81"/>
    </location>
</feature>
<gene>
    <name evidence="2" type="ORF">FPZ54_00570</name>
</gene>
<dbReference type="EMBL" id="CP042239">
    <property type="protein sequence ID" value="QDX24667.1"/>
    <property type="molecule type" value="Genomic_DNA"/>
</dbReference>
<dbReference type="AlphaFoldDB" id="A0A518RB35"/>
<proteinExistence type="predicted"/>
<dbReference type="OrthoDB" id="7349915at2"/>
<feature type="transmembrane region" description="Helical" evidence="1">
    <location>
        <begin position="132"/>
        <end position="152"/>
    </location>
</feature>
<evidence type="ECO:0000256" key="1">
    <source>
        <dbReference type="SAM" id="Phobius"/>
    </source>
</evidence>
<keyword evidence="1" id="KW-0472">Membrane</keyword>
<feature type="transmembrane region" description="Helical" evidence="1">
    <location>
        <begin position="102"/>
        <end position="120"/>
    </location>
</feature>
<name>A0A518RB35_9SPHN</name>